<reference evidence="3" key="1">
    <citation type="submission" date="2020-05" db="EMBL/GenBank/DDBJ databases">
        <authorList>
            <person name="Chiriac C."/>
            <person name="Salcher M."/>
            <person name="Ghai R."/>
            <person name="Kavagutti S V."/>
        </authorList>
    </citation>
    <scope>NUCLEOTIDE SEQUENCE</scope>
</reference>
<feature type="region of interest" description="Disordered" evidence="1">
    <location>
        <begin position="1"/>
        <end position="24"/>
    </location>
</feature>
<dbReference type="PANTHER" id="PTHR46994:SF1">
    <property type="entry name" value="5'-METHYLTHIOADENOSINE NUCLEOSIDASE"/>
    <property type="match status" value="1"/>
</dbReference>
<accession>A0A6J6YS30</accession>
<dbReference type="PANTHER" id="PTHR46994">
    <property type="entry name" value="5'-METHYLTHIOADENOSINE/S-ADENOSYLHOMOCYSTEINE NUCLEOSIDASE 1"/>
    <property type="match status" value="1"/>
</dbReference>
<name>A0A6J6YS30_9ZZZZ</name>
<dbReference type="Pfam" id="PF01048">
    <property type="entry name" value="PNP_UDP_1"/>
    <property type="match status" value="1"/>
</dbReference>
<dbReference type="EMBL" id="CAFAAI010000309">
    <property type="protein sequence ID" value="CAB4811103.1"/>
    <property type="molecule type" value="Genomic_DNA"/>
</dbReference>
<proteinExistence type="predicted"/>
<dbReference type="GO" id="GO:0009116">
    <property type="term" value="P:nucleoside metabolic process"/>
    <property type="evidence" value="ECO:0007669"/>
    <property type="project" value="InterPro"/>
</dbReference>
<dbReference type="InterPro" id="IPR035994">
    <property type="entry name" value="Nucleoside_phosphorylase_sf"/>
</dbReference>
<dbReference type="InterPro" id="IPR000845">
    <property type="entry name" value="Nucleoside_phosphorylase_d"/>
</dbReference>
<organism evidence="3">
    <name type="scientific">freshwater metagenome</name>
    <dbReference type="NCBI Taxonomy" id="449393"/>
    <lineage>
        <taxon>unclassified sequences</taxon>
        <taxon>metagenomes</taxon>
        <taxon>ecological metagenomes</taxon>
    </lineage>
</organism>
<protein>
    <submittedName>
        <fullName evidence="3">Unannotated protein</fullName>
    </submittedName>
</protein>
<gene>
    <name evidence="3" type="ORF">UFOPK2992_01586</name>
</gene>
<dbReference type="GO" id="GO:0019509">
    <property type="term" value="P:L-methionine salvage from methylthioadenosine"/>
    <property type="evidence" value="ECO:0007669"/>
    <property type="project" value="InterPro"/>
</dbReference>
<dbReference type="AlphaFoldDB" id="A0A6J6YS30"/>
<feature type="compositionally biased region" description="Basic residues" evidence="1">
    <location>
        <begin position="11"/>
        <end position="24"/>
    </location>
</feature>
<evidence type="ECO:0000313" key="3">
    <source>
        <dbReference type="EMBL" id="CAB4811103.1"/>
    </source>
</evidence>
<dbReference type="CDD" id="cd09008">
    <property type="entry name" value="MTAN"/>
    <property type="match status" value="1"/>
</dbReference>
<evidence type="ECO:0000259" key="2">
    <source>
        <dbReference type="Pfam" id="PF01048"/>
    </source>
</evidence>
<sequence>MGPTSPTRRLANPHRPRTGARRRTIHSPFVPALLHGRDLGQQLSQIAPMQTGDVSRATYDLGVNRIVIIMALAAEAAPVIAELGAIPVAGTSPLPFQFFEATRSGCHIVVSVNGQHPRHGVCSIGTDAASLNTYVTIDRFKPDLVISAGTAGAWARNGSQIGDVYVSDDRFVFHDRRIALDSFSEYGVGSYPAAKARRLAEALGLKTGVVTTSNSLDENDDDRAMIARSHACVKDMEAAAVAYVGEMMDTPVIALKAITDLVDHETPTAEQFTANLALASRLVGEKLLAVIDFCAARSLADLA</sequence>
<dbReference type="SUPFAM" id="SSF53167">
    <property type="entry name" value="Purine and uridine phosphorylases"/>
    <property type="match status" value="1"/>
</dbReference>
<feature type="domain" description="Nucleoside phosphorylase" evidence="2">
    <location>
        <begin position="65"/>
        <end position="291"/>
    </location>
</feature>
<evidence type="ECO:0000256" key="1">
    <source>
        <dbReference type="SAM" id="MobiDB-lite"/>
    </source>
</evidence>
<dbReference type="Gene3D" id="3.40.50.1580">
    <property type="entry name" value="Nucleoside phosphorylase domain"/>
    <property type="match status" value="1"/>
</dbReference>
<dbReference type="InterPro" id="IPR044580">
    <property type="entry name" value="MTAN"/>
</dbReference>
<dbReference type="GO" id="GO:0008930">
    <property type="term" value="F:methylthioadenosine nucleosidase activity"/>
    <property type="evidence" value="ECO:0007669"/>
    <property type="project" value="InterPro"/>
</dbReference>